<proteinExistence type="predicted"/>
<protein>
    <submittedName>
        <fullName evidence="1">Uncharacterized protein</fullName>
    </submittedName>
</protein>
<dbReference type="RefSeq" id="WP_133590821.1">
    <property type="nucleotide sequence ID" value="NZ_CP037953.1"/>
</dbReference>
<keyword evidence="2" id="KW-1185">Reference proteome</keyword>
<sequence length="345" mass="39246">MIVSSMALASVFWLQAQTIAPAELRQALQNPEAQLTTQWLQQADDQQFIEQLRTQLEQQHSPIAREWLLQQVIQRLQTMPPSSEAKRFLQPLTDYQSTYALSQDFEGRERAVPMTHIASQARLTLQWYAVRERAAELPTTISLEQLSAEWSQMNVVDQRAWLYRVEHEQHLPSWQLNPSSRTLLTEQAPALAMALAKRHQDTELVAALLQRSADAELVRFAQTLDEWLPTQILLNLSKPLPEKSIHRTVLYAQLARSGDVNALQFIQQKSLAGDDGALYALVQAQPQQAKNLLQKWFASGDAGQQKRAVFGMRLINNSDSEHTLKVWAKQQGLATSVQKELAPWQ</sequence>
<reference evidence="1 2" key="1">
    <citation type="submission" date="2019-03" db="EMBL/GenBank/DDBJ databases">
        <title>Genomic Encyclopedia of Type Strains, Phase IV (KMG-IV): sequencing the most valuable type-strain genomes for metagenomic binning, comparative biology and taxonomic classification.</title>
        <authorList>
            <person name="Goeker M."/>
        </authorList>
    </citation>
    <scope>NUCLEOTIDE SEQUENCE [LARGE SCALE GENOMIC DNA]</scope>
    <source>
        <strain evidence="1 2">DSM 103792</strain>
    </source>
</reference>
<evidence type="ECO:0000313" key="2">
    <source>
        <dbReference type="Proteomes" id="UP000295375"/>
    </source>
</evidence>
<name>A0A4R6UQ74_9GAMM</name>
<dbReference type="Proteomes" id="UP000295375">
    <property type="component" value="Unassembled WGS sequence"/>
</dbReference>
<dbReference type="AlphaFoldDB" id="A0A4R6UQ74"/>
<accession>A0A4R6UQ74</accession>
<gene>
    <name evidence="1" type="ORF">EV696_10947</name>
</gene>
<evidence type="ECO:0000313" key="1">
    <source>
        <dbReference type="EMBL" id="TDQ47643.1"/>
    </source>
</evidence>
<organism evidence="1 2">
    <name type="scientific">Permianibacter aggregans</name>
    <dbReference type="NCBI Taxonomy" id="1510150"/>
    <lineage>
        <taxon>Bacteria</taxon>
        <taxon>Pseudomonadati</taxon>
        <taxon>Pseudomonadota</taxon>
        <taxon>Gammaproteobacteria</taxon>
        <taxon>Pseudomonadales</taxon>
        <taxon>Pseudomonadaceae</taxon>
        <taxon>Permianibacter</taxon>
    </lineage>
</organism>
<dbReference type="EMBL" id="SNYM01000009">
    <property type="protein sequence ID" value="TDQ47643.1"/>
    <property type="molecule type" value="Genomic_DNA"/>
</dbReference>
<comment type="caution">
    <text evidence="1">The sequence shown here is derived from an EMBL/GenBank/DDBJ whole genome shotgun (WGS) entry which is preliminary data.</text>
</comment>